<dbReference type="Pfam" id="PF12833">
    <property type="entry name" value="HTH_18"/>
    <property type="match status" value="1"/>
</dbReference>
<dbReference type="RefSeq" id="WP_232015906.1">
    <property type="nucleotide sequence ID" value="NZ_AP019308.1"/>
</dbReference>
<keyword evidence="5" id="KW-1185">Reference proteome</keyword>
<evidence type="ECO:0000256" key="2">
    <source>
        <dbReference type="ARBA" id="ARBA00023125"/>
    </source>
</evidence>
<organism evidence="4 5">
    <name type="scientific">Paenibacillus baekrokdamisoli</name>
    <dbReference type="NCBI Taxonomy" id="1712516"/>
    <lineage>
        <taxon>Bacteria</taxon>
        <taxon>Bacillati</taxon>
        <taxon>Bacillota</taxon>
        <taxon>Bacilli</taxon>
        <taxon>Bacillales</taxon>
        <taxon>Paenibacillaceae</taxon>
        <taxon>Paenibacillus</taxon>
    </lineage>
</organism>
<dbReference type="PROSITE" id="PS00041">
    <property type="entry name" value="HTH_ARAC_FAMILY_1"/>
    <property type="match status" value="1"/>
</dbReference>
<keyword evidence="1" id="KW-0805">Transcription regulation</keyword>
<dbReference type="PANTHER" id="PTHR40055:SF1">
    <property type="entry name" value="TRANSCRIPTIONAL REGULATOR YGIV-RELATED"/>
    <property type="match status" value="1"/>
</dbReference>
<dbReference type="EMBL" id="AP019308">
    <property type="protein sequence ID" value="BBH22944.1"/>
    <property type="molecule type" value="Genomic_DNA"/>
</dbReference>
<dbReference type="PANTHER" id="PTHR40055">
    <property type="entry name" value="TRANSCRIPTIONAL REGULATOR YGIV-RELATED"/>
    <property type="match status" value="1"/>
</dbReference>
<dbReference type="InterPro" id="IPR050908">
    <property type="entry name" value="SmbC-like"/>
</dbReference>
<dbReference type="InterPro" id="IPR029442">
    <property type="entry name" value="GyrI-like"/>
</dbReference>
<keyword evidence="3" id="KW-0804">Transcription</keyword>
<dbReference type="AlphaFoldDB" id="A0A3G9JIZ3"/>
<dbReference type="SUPFAM" id="SSF55136">
    <property type="entry name" value="Probable bacterial effector-binding domain"/>
    <property type="match status" value="1"/>
</dbReference>
<dbReference type="GO" id="GO:0043565">
    <property type="term" value="F:sequence-specific DNA binding"/>
    <property type="evidence" value="ECO:0007669"/>
    <property type="project" value="InterPro"/>
</dbReference>
<dbReference type="SUPFAM" id="SSF46689">
    <property type="entry name" value="Homeodomain-like"/>
    <property type="match status" value="1"/>
</dbReference>
<dbReference type="Gene3D" id="3.20.80.10">
    <property type="entry name" value="Regulatory factor, effector binding domain"/>
    <property type="match status" value="1"/>
</dbReference>
<dbReference type="KEGG" id="pbk:Back11_42890"/>
<dbReference type="InterPro" id="IPR009057">
    <property type="entry name" value="Homeodomain-like_sf"/>
</dbReference>
<dbReference type="InterPro" id="IPR010499">
    <property type="entry name" value="AraC_E-bd"/>
</dbReference>
<evidence type="ECO:0000313" key="4">
    <source>
        <dbReference type="EMBL" id="BBH22944.1"/>
    </source>
</evidence>
<dbReference type="Pfam" id="PF06445">
    <property type="entry name" value="GyrI-like"/>
    <property type="match status" value="1"/>
</dbReference>
<dbReference type="InterPro" id="IPR018060">
    <property type="entry name" value="HTH_AraC"/>
</dbReference>
<keyword evidence="2" id="KW-0238">DNA-binding</keyword>
<dbReference type="Proteomes" id="UP000275368">
    <property type="component" value="Chromosome"/>
</dbReference>
<name>A0A3G9JIZ3_9BACL</name>
<gene>
    <name evidence="4" type="ORF">Back11_42890</name>
</gene>
<dbReference type="InterPro" id="IPR011256">
    <property type="entry name" value="Reg_factor_effector_dom_sf"/>
</dbReference>
<sequence length="276" mass="31984">MSAYSPSHFHRVFAEIVGETPADYVKRLRLERAAHFLIYEPHMPVTEIAMYCGFSSLSYFTYSFTEYFKHSPKGAYLKRFPREYLHSKKSKQQSRKQKESEQESDYTGFQWLDLTKVQTVVLEEQTVMFARHLGPYTQGITDTWENVFRYAKARDLISKDTMMLGVPCNNPYITPVDKCRYDCCIAVTGDIDIGHEMDTASFKGGKHVLYPFEEAIEYNRRDLLIECYSELYSFWLPRSGYRYLGNPVELISIASKPGTLDLDCRITAIALAIEPK</sequence>
<evidence type="ECO:0000256" key="1">
    <source>
        <dbReference type="ARBA" id="ARBA00023015"/>
    </source>
</evidence>
<dbReference type="InterPro" id="IPR018062">
    <property type="entry name" value="HTH_AraC-typ_CS"/>
</dbReference>
<dbReference type="GO" id="GO:0003700">
    <property type="term" value="F:DNA-binding transcription factor activity"/>
    <property type="evidence" value="ECO:0007669"/>
    <property type="project" value="InterPro"/>
</dbReference>
<protein>
    <submittedName>
        <fullName evidence="4">Transcription regulator</fullName>
    </submittedName>
</protein>
<proteinExistence type="predicted"/>
<dbReference type="SMART" id="SM00342">
    <property type="entry name" value="HTH_ARAC"/>
    <property type="match status" value="1"/>
</dbReference>
<evidence type="ECO:0000256" key="3">
    <source>
        <dbReference type="ARBA" id="ARBA00023163"/>
    </source>
</evidence>
<dbReference type="Gene3D" id="1.10.10.60">
    <property type="entry name" value="Homeodomain-like"/>
    <property type="match status" value="2"/>
</dbReference>
<accession>A0A3G9JIZ3</accession>
<dbReference type="SMART" id="SM00871">
    <property type="entry name" value="AraC_E_bind"/>
    <property type="match status" value="1"/>
</dbReference>
<evidence type="ECO:0000313" key="5">
    <source>
        <dbReference type="Proteomes" id="UP000275368"/>
    </source>
</evidence>
<dbReference type="PROSITE" id="PS01124">
    <property type="entry name" value="HTH_ARAC_FAMILY_2"/>
    <property type="match status" value="1"/>
</dbReference>
<reference evidence="4 5" key="1">
    <citation type="submission" date="2018-11" db="EMBL/GenBank/DDBJ databases">
        <title>Complete genome sequence of Paenibacillus baekrokdamisoli strain KCTC 33723.</title>
        <authorList>
            <person name="Kang S.W."/>
            <person name="Lee K.C."/>
            <person name="Kim K.K."/>
            <person name="Kim J.S."/>
            <person name="Kim D.S."/>
            <person name="Ko S.H."/>
            <person name="Yang S.H."/>
            <person name="Lee J.S."/>
        </authorList>
    </citation>
    <scope>NUCLEOTIDE SEQUENCE [LARGE SCALE GENOMIC DNA]</scope>
    <source>
        <strain evidence="4 5">KCTC 33723</strain>
    </source>
</reference>